<organism evidence="1 2">
    <name type="scientific">Longimicrobium terrae</name>
    <dbReference type="NCBI Taxonomy" id="1639882"/>
    <lineage>
        <taxon>Bacteria</taxon>
        <taxon>Pseudomonadati</taxon>
        <taxon>Gemmatimonadota</taxon>
        <taxon>Longimicrobiia</taxon>
        <taxon>Longimicrobiales</taxon>
        <taxon>Longimicrobiaceae</taxon>
        <taxon>Longimicrobium</taxon>
    </lineage>
</organism>
<dbReference type="Proteomes" id="UP000582837">
    <property type="component" value="Unassembled WGS sequence"/>
</dbReference>
<evidence type="ECO:0000313" key="2">
    <source>
        <dbReference type="Proteomes" id="UP000582837"/>
    </source>
</evidence>
<evidence type="ECO:0008006" key="3">
    <source>
        <dbReference type="Google" id="ProtNLM"/>
    </source>
</evidence>
<sequence>MAAGVASASSGNLLRLSVTVTVDMSNPPDSQHCPICGSDVRPNARYPAYVCSACVRRATAEDGRAVAFCNGSMFGGCIGKYVATDEEYPSDLCFIDGVVCRAREARFGGIVVQPLDPPMPGAQETHS</sequence>
<dbReference type="AlphaFoldDB" id="A0A841GKD2"/>
<proteinExistence type="predicted"/>
<dbReference type="EMBL" id="JACHIA010000002">
    <property type="protein sequence ID" value="MBB6069181.1"/>
    <property type="molecule type" value="Genomic_DNA"/>
</dbReference>
<gene>
    <name evidence="1" type="ORF">HNQ61_000796</name>
</gene>
<keyword evidence="2" id="KW-1185">Reference proteome</keyword>
<name>A0A841GKD2_9BACT</name>
<reference evidence="1 2" key="1">
    <citation type="submission" date="2020-08" db="EMBL/GenBank/DDBJ databases">
        <title>Genomic Encyclopedia of Type Strains, Phase IV (KMG-IV): sequencing the most valuable type-strain genomes for metagenomic binning, comparative biology and taxonomic classification.</title>
        <authorList>
            <person name="Goeker M."/>
        </authorList>
    </citation>
    <scope>NUCLEOTIDE SEQUENCE [LARGE SCALE GENOMIC DNA]</scope>
    <source>
        <strain evidence="1 2">DSM 29007</strain>
    </source>
</reference>
<accession>A0A841GKD2</accession>
<protein>
    <recommendedName>
        <fullName evidence="3">ADP-ribosylglycohydrolase</fullName>
    </recommendedName>
</protein>
<evidence type="ECO:0000313" key="1">
    <source>
        <dbReference type="EMBL" id="MBB6069181.1"/>
    </source>
</evidence>
<comment type="caution">
    <text evidence="1">The sequence shown here is derived from an EMBL/GenBank/DDBJ whole genome shotgun (WGS) entry which is preliminary data.</text>
</comment>